<feature type="region of interest" description="Disordered" evidence="1">
    <location>
        <begin position="18"/>
        <end position="178"/>
    </location>
</feature>
<proteinExistence type="predicted"/>
<feature type="compositionally biased region" description="Basic and acidic residues" evidence="1">
    <location>
        <begin position="75"/>
        <end position="99"/>
    </location>
</feature>
<evidence type="ECO:0000313" key="2">
    <source>
        <dbReference type="EnsemblProtists" id="EOD20610"/>
    </source>
</evidence>
<organism evidence="2 3">
    <name type="scientific">Emiliania huxleyi (strain CCMP1516)</name>
    <dbReference type="NCBI Taxonomy" id="280463"/>
    <lineage>
        <taxon>Eukaryota</taxon>
        <taxon>Haptista</taxon>
        <taxon>Haptophyta</taxon>
        <taxon>Prymnesiophyceae</taxon>
        <taxon>Isochrysidales</taxon>
        <taxon>Noelaerhabdaceae</taxon>
        <taxon>Emiliania</taxon>
    </lineage>
</organism>
<keyword evidence="3" id="KW-1185">Reference proteome</keyword>
<dbReference type="RefSeq" id="XP_005773039.1">
    <property type="nucleotide sequence ID" value="XM_005772982.1"/>
</dbReference>
<feature type="compositionally biased region" description="Basic residues" evidence="1">
    <location>
        <begin position="28"/>
        <end position="43"/>
    </location>
</feature>
<feature type="compositionally biased region" description="Polar residues" evidence="1">
    <location>
        <begin position="136"/>
        <end position="147"/>
    </location>
</feature>
<feature type="compositionally biased region" description="Basic residues" evidence="1">
    <location>
        <begin position="121"/>
        <end position="130"/>
    </location>
</feature>
<dbReference type="Proteomes" id="UP000013827">
    <property type="component" value="Unassembled WGS sequence"/>
</dbReference>
<feature type="compositionally biased region" description="Low complexity" evidence="1">
    <location>
        <begin position="108"/>
        <end position="120"/>
    </location>
</feature>
<dbReference type="KEGG" id="ehx:EMIHUDRAFT_435892"/>
<reference evidence="2" key="2">
    <citation type="submission" date="2024-10" db="UniProtKB">
        <authorList>
            <consortium name="EnsemblProtists"/>
        </authorList>
    </citation>
    <scope>IDENTIFICATION</scope>
</reference>
<accession>A0A0D3JAS5</accession>
<name>A0A0D3JAS5_EMIH1</name>
<evidence type="ECO:0000256" key="1">
    <source>
        <dbReference type="SAM" id="MobiDB-lite"/>
    </source>
</evidence>
<dbReference type="GeneID" id="17266157"/>
<evidence type="ECO:0000313" key="3">
    <source>
        <dbReference type="Proteomes" id="UP000013827"/>
    </source>
</evidence>
<feature type="compositionally biased region" description="Basic and acidic residues" evidence="1">
    <location>
        <begin position="53"/>
        <end position="65"/>
    </location>
</feature>
<dbReference type="AlphaFoldDB" id="A0A0D3JAS5"/>
<dbReference type="HOGENOM" id="CLU_1088176_0_0_1"/>
<reference evidence="3" key="1">
    <citation type="journal article" date="2013" name="Nature">
        <title>Pan genome of the phytoplankton Emiliania underpins its global distribution.</title>
        <authorList>
            <person name="Read B.A."/>
            <person name="Kegel J."/>
            <person name="Klute M.J."/>
            <person name="Kuo A."/>
            <person name="Lefebvre S.C."/>
            <person name="Maumus F."/>
            <person name="Mayer C."/>
            <person name="Miller J."/>
            <person name="Monier A."/>
            <person name="Salamov A."/>
            <person name="Young J."/>
            <person name="Aguilar M."/>
            <person name="Claverie J.M."/>
            <person name="Frickenhaus S."/>
            <person name="Gonzalez K."/>
            <person name="Herman E.K."/>
            <person name="Lin Y.C."/>
            <person name="Napier J."/>
            <person name="Ogata H."/>
            <person name="Sarno A.F."/>
            <person name="Shmutz J."/>
            <person name="Schroeder D."/>
            <person name="de Vargas C."/>
            <person name="Verret F."/>
            <person name="von Dassow P."/>
            <person name="Valentin K."/>
            <person name="Van de Peer Y."/>
            <person name="Wheeler G."/>
            <person name="Dacks J.B."/>
            <person name="Delwiche C.F."/>
            <person name="Dyhrman S.T."/>
            <person name="Glockner G."/>
            <person name="John U."/>
            <person name="Richards T."/>
            <person name="Worden A.Z."/>
            <person name="Zhang X."/>
            <person name="Grigoriev I.V."/>
            <person name="Allen A.E."/>
            <person name="Bidle K."/>
            <person name="Borodovsky M."/>
            <person name="Bowler C."/>
            <person name="Brownlee C."/>
            <person name="Cock J.M."/>
            <person name="Elias M."/>
            <person name="Gladyshev V.N."/>
            <person name="Groth M."/>
            <person name="Guda C."/>
            <person name="Hadaegh A."/>
            <person name="Iglesias-Rodriguez M.D."/>
            <person name="Jenkins J."/>
            <person name="Jones B.M."/>
            <person name="Lawson T."/>
            <person name="Leese F."/>
            <person name="Lindquist E."/>
            <person name="Lobanov A."/>
            <person name="Lomsadze A."/>
            <person name="Malik S.B."/>
            <person name="Marsh M.E."/>
            <person name="Mackinder L."/>
            <person name="Mock T."/>
            <person name="Mueller-Roeber B."/>
            <person name="Pagarete A."/>
            <person name="Parker M."/>
            <person name="Probert I."/>
            <person name="Quesneville H."/>
            <person name="Raines C."/>
            <person name="Rensing S.A."/>
            <person name="Riano-Pachon D.M."/>
            <person name="Richier S."/>
            <person name="Rokitta S."/>
            <person name="Shiraiwa Y."/>
            <person name="Soanes D.M."/>
            <person name="van der Giezen M."/>
            <person name="Wahlund T.M."/>
            <person name="Williams B."/>
            <person name="Wilson W."/>
            <person name="Wolfe G."/>
            <person name="Wurch L.L."/>
        </authorList>
    </citation>
    <scope>NUCLEOTIDE SEQUENCE</scope>
</reference>
<dbReference type="EnsemblProtists" id="EOD20610">
    <property type="protein sequence ID" value="EOD20610"/>
    <property type="gene ID" value="EMIHUDRAFT_435892"/>
</dbReference>
<protein>
    <submittedName>
        <fullName evidence="2">Uncharacterized protein</fullName>
    </submittedName>
</protein>
<dbReference type="PaxDb" id="2903-EOD20610"/>
<sequence length="256" mass="28472">MPPWSKRWWVTHAGLHGESHDARGWRGGARHHGTARRQRHRGGRCGVHAPAGRHAEQHDRRSEQLRHRRPQEQGGGRRDDGGRERRVKDGLRNALERARPWALPPMPTSTRRGTASSRPSASRRRMRRQPSGRGSVSSKGTCLSQASCPRRTDHRSRWGAMMRTTSGQSRASELGGRRTLSCLRRRDTAAPPRRATALPWQTAPGGCESHCAVALVRCVHEMKSLAARGRSAQAPGAQACRLLVCSCAQCFQICFD</sequence>